<feature type="transmembrane region" description="Helical" evidence="1">
    <location>
        <begin position="143"/>
        <end position="161"/>
    </location>
</feature>
<reference evidence="2 3" key="1">
    <citation type="journal article" date="2017" name="DNA Res.">
        <title>Complete genome sequence and expression profile of the commercial lytic enzyme producer Lysobacter enzymogenes M497-1.</title>
        <authorList>
            <person name="Takami H."/>
            <person name="Toyoda A."/>
            <person name="Uchiyama I."/>
            <person name="Itoh T."/>
            <person name="Takaki Y."/>
            <person name="Arai W."/>
            <person name="Nishi S."/>
            <person name="Kawai M."/>
            <person name="Shinya K."/>
            <person name="Ikeda H."/>
        </authorList>
    </citation>
    <scope>NUCLEOTIDE SEQUENCE [LARGE SCALE GENOMIC DNA]</scope>
    <source>
        <strain evidence="2 3">M497-1</strain>
    </source>
</reference>
<dbReference type="InterPro" id="IPR058534">
    <property type="entry name" value="YjdF"/>
</dbReference>
<keyword evidence="1" id="KW-1133">Transmembrane helix</keyword>
<evidence type="ECO:0000313" key="2">
    <source>
        <dbReference type="EMBL" id="BAV99190.1"/>
    </source>
</evidence>
<dbReference type="KEGG" id="lem:LEN_3703"/>
<feature type="transmembrane region" description="Helical" evidence="1">
    <location>
        <begin position="14"/>
        <end position="30"/>
    </location>
</feature>
<evidence type="ECO:0008006" key="4">
    <source>
        <dbReference type="Google" id="ProtNLM"/>
    </source>
</evidence>
<dbReference type="AlphaFoldDB" id="A0AAU9AQB5"/>
<dbReference type="PIRSF" id="PIRSF020606">
    <property type="entry name" value="UCP020606"/>
    <property type="match status" value="1"/>
</dbReference>
<evidence type="ECO:0000313" key="3">
    <source>
        <dbReference type="Proteomes" id="UP000218824"/>
    </source>
</evidence>
<gene>
    <name evidence="2" type="ORF">LEN_3703</name>
</gene>
<dbReference type="Pfam" id="PF09997">
    <property type="entry name" value="DUF2238"/>
    <property type="match status" value="1"/>
</dbReference>
<name>A0AAU9AQB5_LYSEN</name>
<feature type="transmembrane region" description="Helical" evidence="1">
    <location>
        <begin position="64"/>
        <end position="82"/>
    </location>
</feature>
<sequence>MPAAQGRMSTPKKAALAFVLTVFAITWIAPKSPFEQAMHSVLTVVGLLWLWRHDRRWPMRDAHFLAICGFMTLHCIAARWLYSYVPYDQWIQWLTGGWSLDRALGFQRNHFDRLIHFLYGACFAPPLREYFRQRWPALGAGQAFVLAVAAIMCTSLIYEWFEWAIALTMSPQDAESYNGQQGDVWDAHTDMFLATLGSLAAWPRKRAAG</sequence>
<dbReference type="Proteomes" id="UP000218824">
    <property type="component" value="Chromosome"/>
</dbReference>
<dbReference type="InterPro" id="IPR014509">
    <property type="entry name" value="YjdF-like"/>
</dbReference>
<evidence type="ECO:0000256" key="1">
    <source>
        <dbReference type="SAM" id="Phobius"/>
    </source>
</evidence>
<keyword evidence="1" id="KW-0472">Membrane</keyword>
<keyword evidence="1" id="KW-0812">Transmembrane</keyword>
<dbReference type="EMBL" id="AP014940">
    <property type="protein sequence ID" value="BAV99190.1"/>
    <property type="molecule type" value="Genomic_DNA"/>
</dbReference>
<organism evidence="2 3">
    <name type="scientific">Lysobacter enzymogenes</name>
    <dbReference type="NCBI Taxonomy" id="69"/>
    <lineage>
        <taxon>Bacteria</taxon>
        <taxon>Pseudomonadati</taxon>
        <taxon>Pseudomonadota</taxon>
        <taxon>Gammaproteobacteria</taxon>
        <taxon>Lysobacterales</taxon>
        <taxon>Lysobacteraceae</taxon>
        <taxon>Lysobacter</taxon>
    </lineage>
</organism>
<feature type="transmembrane region" description="Helical" evidence="1">
    <location>
        <begin position="36"/>
        <end position="52"/>
    </location>
</feature>
<proteinExistence type="predicted"/>
<protein>
    <recommendedName>
        <fullName evidence="4">DUF2238 domain-containing protein</fullName>
    </recommendedName>
</protein>
<accession>A0AAU9AQB5</accession>